<dbReference type="EMBL" id="BAAAPM010000009">
    <property type="protein sequence ID" value="GAA1739884.1"/>
    <property type="molecule type" value="Genomic_DNA"/>
</dbReference>
<dbReference type="Proteomes" id="UP001501138">
    <property type="component" value="Unassembled WGS sequence"/>
</dbReference>
<evidence type="ECO:0008006" key="3">
    <source>
        <dbReference type="Google" id="ProtNLM"/>
    </source>
</evidence>
<dbReference type="RefSeq" id="WP_344250538.1">
    <property type="nucleotide sequence ID" value="NZ_BAAAPM010000009.1"/>
</dbReference>
<protein>
    <recommendedName>
        <fullName evidence="3">Thioredoxin family protein</fullName>
    </recommendedName>
</protein>
<evidence type="ECO:0000313" key="2">
    <source>
        <dbReference type="Proteomes" id="UP001501138"/>
    </source>
</evidence>
<name>A0ABP4VW99_9MICO</name>
<evidence type="ECO:0000313" key="1">
    <source>
        <dbReference type="EMBL" id="GAA1739884.1"/>
    </source>
</evidence>
<accession>A0ABP4VW99</accession>
<sequence length="103" mass="10777">MKVELLVVDECPNEARARAALDRALDRAGIHAVVSTTVVADDAQALARGFVGSPSFHVDGRDVFPVPTARPGVACRVYSTADGLRGVPDDEALVAALVNHSGR</sequence>
<proteinExistence type="predicted"/>
<gene>
    <name evidence="1" type="ORF">GCM10009809_39250</name>
</gene>
<reference evidence="2" key="1">
    <citation type="journal article" date="2019" name="Int. J. Syst. Evol. Microbiol.">
        <title>The Global Catalogue of Microorganisms (GCM) 10K type strain sequencing project: providing services to taxonomists for standard genome sequencing and annotation.</title>
        <authorList>
            <consortium name="The Broad Institute Genomics Platform"/>
            <consortium name="The Broad Institute Genome Sequencing Center for Infectious Disease"/>
            <person name="Wu L."/>
            <person name="Ma J."/>
        </authorList>
    </citation>
    <scope>NUCLEOTIDE SEQUENCE [LARGE SCALE GENOMIC DNA]</scope>
    <source>
        <strain evidence="2">JCM 15589</strain>
    </source>
</reference>
<comment type="caution">
    <text evidence="1">The sequence shown here is derived from an EMBL/GenBank/DDBJ whole genome shotgun (WGS) entry which is preliminary data.</text>
</comment>
<organism evidence="1 2">
    <name type="scientific">Isoptericola hypogeus</name>
    <dbReference type="NCBI Taxonomy" id="300179"/>
    <lineage>
        <taxon>Bacteria</taxon>
        <taxon>Bacillati</taxon>
        <taxon>Actinomycetota</taxon>
        <taxon>Actinomycetes</taxon>
        <taxon>Micrococcales</taxon>
        <taxon>Promicromonosporaceae</taxon>
        <taxon>Isoptericola</taxon>
    </lineage>
</organism>
<keyword evidence="2" id="KW-1185">Reference proteome</keyword>